<gene>
    <name evidence="1" type="ORF">E2C01_042366</name>
</gene>
<name>A0A5B7FTH5_PORTR</name>
<evidence type="ECO:0000313" key="2">
    <source>
        <dbReference type="Proteomes" id="UP000324222"/>
    </source>
</evidence>
<protein>
    <submittedName>
        <fullName evidence="1">Uncharacterized protein</fullName>
    </submittedName>
</protein>
<keyword evidence="2" id="KW-1185">Reference proteome</keyword>
<accession>A0A5B7FTH5</accession>
<organism evidence="1 2">
    <name type="scientific">Portunus trituberculatus</name>
    <name type="common">Swimming crab</name>
    <name type="synonym">Neptunus trituberculatus</name>
    <dbReference type="NCBI Taxonomy" id="210409"/>
    <lineage>
        <taxon>Eukaryota</taxon>
        <taxon>Metazoa</taxon>
        <taxon>Ecdysozoa</taxon>
        <taxon>Arthropoda</taxon>
        <taxon>Crustacea</taxon>
        <taxon>Multicrustacea</taxon>
        <taxon>Malacostraca</taxon>
        <taxon>Eumalacostraca</taxon>
        <taxon>Eucarida</taxon>
        <taxon>Decapoda</taxon>
        <taxon>Pleocyemata</taxon>
        <taxon>Brachyura</taxon>
        <taxon>Eubrachyura</taxon>
        <taxon>Portunoidea</taxon>
        <taxon>Portunidae</taxon>
        <taxon>Portuninae</taxon>
        <taxon>Portunus</taxon>
    </lineage>
</organism>
<evidence type="ECO:0000313" key="1">
    <source>
        <dbReference type="EMBL" id="MPC48589.1"/>
    </source>
</evidence>
<dbReference type="AlphaFoldDB" id="A0A5B7FTH5"/>
<dbReference type="EMBL" id="VSRR010008363">
    <property type="protein sequence ID" value="MPC48589.1"/>
    <property type="molecule type" value="Genomic_DNA"/>
</dbReference>
<dbReference type="Proteomes" id="UP000324222">
    <property type="component" value="Unassembled WGS sequence"/>
</dbReference>
<reference evidence="1 2" key="1">
    <citation type="submission" date="2019-05" db="EMBL/GenBank/DDBJ databases">
        <title>Another draft genome of Portunus trituberculatus and its Hox gene families provides insights of decapod evolution.</title>
        <authorList>
            <person name="Jeong J.-H."/>
            <person name="Song I."/>
            <person name="Kim S."/>
            <person name="Choi T."/>
            <person name="Kim D."/>
            <person name="Ryu S."/>
            <person name="Kim W."/>
        </authorList>
    </citation>
    <scope>NUCLEOTIDE SEQUENCE [LARGE SCALE GENOMIC DNA]</scope>
    <source>
        <tissue evidence="1">Muscle</tissue>
    </source>
</reference>
<proteinExistence type="predicted"/>
<sequence>MYKCTEITVAGSGEWRDSSHSLAGTGGRTVSRCTFCLSNILSSGERAGGRRELSQQRLVLKEELV</sequence>
<comment type="caution">
    <text evidence="1">The sequence shown here is derived from an EMBL/GenBank/DDBJ whole genome shotgun (WGS) entry which is preliminary data.</text>
</comment>